<keyword evidence="7 8" id="KW-0505">Motor protein</keyword>
<dbReference type="InterPro" id="IPR001752">
    <property type="entry name" value="Kinesin_motor_dom"/>
</dbReference>
<dbReference type="GO" id="GO:0005524">
    <property type="term" value="F:ATP binding"/>
    <property type="evidence" value="ECO:0007669"/>
    <property type="project" value="UniProtKB-UniRule"/>
</dbReference>
<dbReference type="SMART" id="SM00129">
    <property type="entry name" value="KISc"/>
    <property type="match status" value="1"/>
</dbReference>
<evidence type="ECO:0000259" key="9">
    <source>
        <dbReference type="PROSITE" id="PS50067"/>
    </source>
</evidence>
<dbReference type="PANTHER" id="PTHR47969:SF15">
    <property type="entry name" value="CHROMOSOME-ASSOCIATED KINESIN KIF4A-RELATED"/>
    <property type="match status" value="1"/>
</dbReference>
<dbReference type="GO" id="GO:0003777">
    <property type="term" value="F:microtubule motor activity"/>
    <property type="evidence" value="ECO:0007669"/>
    <property type="project" value="InterPro"/>
</dbReference>
<reference evidence="10" key="2">
    <citation type="submission" date="2022-10" db="EMBL/GenBank/DDBJ databases">
        <authorList>
            <consortium name="ENA_rothamsted_submissions"/>
            <consortium name="culmorum"/>
            <person name="King R."/>
        </authorList>
    </citation>
    <scope>NUCLEOTIDE SEQUENCE</scope>
</reference>
<dbReference type="Gene3D" id="3.40.850.10">
    <property type="entry name" value="Kinesin motor domain"/>
    <property type="match status" value="1"/>
</dbReference>
<dbReference type="GO" id="GO:0051231">
    <property type="term" value="P:spindle elongation"/>
    <property type="evidence" value="ECO:0007669"/>
    <property type="project" value="TreeGrafter"/>
</dbReference>
<dbReference type="SUPFAM" id="SSF47781">
    <property type="entry name" value="RuvA domain 2-like"/>
    <property type="match status" value="1"/>
</dbReference>
<evidence type="ECO:0000256" key="7">
    <source>
        <dbReference type="PROSITE-ProRule" id="PRU00283"/>
    </source>
</evidence>
<evidence type="ECO:0000313" key="11">
    <source>
        <dbReference type="Proteomes" id="UP001153620"/>
    </source>
</evidence>
<dbReference type="Pfam" id="PF00225">
    <property type="entry name" value="Kinesin"/>
    <property type="match status" value="1"/>
</dbReference>
<dbReference type="GO" id="GO:0005874">
    <property type="term" value="C:microtubule"/>
    <property type="evidence" value="ECO:0007669"/>
    <property type="project" value="UniProtKB-KW"/>
</dbReference>
<keyword evidence="3 7" id="KW-0547">Nucleotide-binding</keyword>
<dbReference type="GO" id="GO:0007052">
    <property type="term" value="P:mitotic spindle organization"/>
    <property type="evidence" value="ECO:0007669"/>
    <property type="project" value="TreeGrafter"/>
</dbReference>
<evidence type="ECO:0000256" key="3">
    <source>
        <dbReference type="ARBA" id="ARBA00022741"/>
    </source>
</evidence>
<dbReference type="CDD" id="cd00106">
    <property type="entry name" value="KISc"/>
    <property type="match status" value="1"/>
</dbReference>
<dbReference type="Proteomes" id="UP001153620">
    <property type="component" value="Chromosome 2"/>
</dbReference>
<evidence type="ECO:0000256" key="8">
    <source>
        <dbReference type="RuleBase" id="RU000394"/>
    </source>
</evidence>
<dbReference type="PANTHER" id="PTHR47969">
    <property type="entry name" value="CHROMOSOME-ASSOCIATED KINESIN KIF4A-RELATED"/>
    <property type="match status" value="1"/>
</dbReference>
<dbReference type="SUPFAM" id="SSF52540">
    <property type="entry name" value="P-loop containing nucleoside triphosphate hydrolases"/>
    <property type="match status" value="1"/>
</dbReference>
<dbReference type="Pfam" id="PF12836">
    <property type="entry name" value="HHH_3"/>
    <property type="match status" value="1"/>
</dbReference>
<dbReference type="OrthoDB" id="6237065at2759"/>
<keyword evidence="4 7" id="KW-0067">ATP-binding</keyword>
<reference evidence="10" key="1">
    <citation type="submission" date="2022-01" db="EMBL/GenBank/DDBJ databases">
        <authorList>
            <person name="King R."/>
        </authorList>
    </citation>
    <scope>NUCLEOTIDE SEQUENCE</scope>
</reference>
<evidence type="ECO:0000256" key="6">
    <source>
        <dbReference type="ARBA" id="ARBA00023212"/>
    </source>
</evidence>
<comment type="subcellular location">
    <subcellularLocation>
        <location evidence="1">Cytoplasm</location>
        <location evidence="1">Cytoskeleton</location>
    </subcellularLocation>
</comment>
<dbReference type="AlphaFoldDB" id="A0A9N9WR27"/>
<evidence type="ECO:0000256" key="4">
    <source>
        <dbReference type="ARBA" id="ARBA00022840"/>
    </source>
</evidence>
<dbReference type="InterPro" id="IPR027417">
    <property type="entry name" value="P-loop_NTPase"/>
</dbReference>
<comment type="similarity">
    <text evidence="7 8">Belongs to the TRAFAC class myosin-kinesin ATPase superfamily. Kinesin family.</text>
</comment>
<feature type="binding site" evidence="7">
    <location>
        <begin position="84"/>
        <end position="91"/>
    </location>
    <ligand>
        <name>ATP</name>
        <dbReference type="ChEBI" id="CHEBI:30616"/>
    </ligand>
</feature>
<dbReference type="PROSITE" id="PS50067">
    <property type="entry name" value="KINESIN_MOTOR_2"/>
    <property type="match status" value="1"/>
</dbReference>
<dbReference type="InterPro" id="IPR036961">
    <property type="entry name" value="Kinesin_motor_dom_sf"/>
</dbReference>
<evidence type="ECO:0000313" key="10">
    <source>
        <dbReference type="EMBL" id="CAG9802878.1"/>
    </source>
</evidence>
<keyword evidence="2" id="KW-0963">Cytoplasm</keyword>
<dbReference type="PRINTS" id="PR00380">
    <property type="entry name" value="KINESINHEAVY"/>
</dbReference>
<name>A0A9N9WR27_9DIPT</name>
<evidence type="ECO:0000256" key="5">
    <source>
        <dbReference type="ARBA" id="ARBA00023054"/>
    </source>
</evidence>
<feature type="domain" description="Kinesin motor" evidence="9">
    <location>
        <begin position="6"/>
        <end position="322"/>
    </location>
</feature>
<organism evidence="10 11">
    <name type="scientific">Chironomus riparius</name>
    <dbReference type="NCBI Taxonomy" id="315576"/>
    <lineage>
        <taxon>Eukaryota</taxon>
        <taxon>Metazoa</taxon>
        <taxon>Ecdysozoa</taxon>
        <taxon>Arthropoda</taxon>
        <taxon>Hexapoda</taxon>
        <taxon>Insecta</taxon>
        <taxon>Pterygota</taxon>
        <taxon>Neoptera</taxon>
        <taxon>Endopterygota</taxon>
        <taxon>Diptera</taxon>
        <taxon>Nematocera</taxon>
        <taxon>Chironomoidea</taxon>
        <taxon>Chironomidae</taxon>
        <taxon>Chironominae</taxon>
        <taxon>Chironomus</taxon>
    </lineage>
</organism>
<evidence type="ECO:0000256" key="1">
    <source>
        <dbReference type="ARBA" id="ARBA00004245"/>
    </source>
</evidence>
<dbReference type="PROSITE" id="PS00411">
    <property type="entry name" value="KINESIN_MOTOR_1"/>
    <property type="match status" value="1"/>
</dbReference>
<keyword evidence="11" id="KW-1185">Reference proteome</keyword>
<dbReference type="EMBL" id="OU895878">
    <property type="protein sequence ID" value="CAG9802878.1"/>
    <property type="molecule type" value="Genomic_DNA"/>
</dbReference>
<keyword evidence="5" id="KW-0175">Coiled coil</keyword>
<dbReference type="GO" id="GO:0005875">
    <property type="term" value="C:microtubule associated complex"/>
    <property type="evidence" value="ECO:0007669"/>
    <property type="project" value="TreeGrafter"/>
</dbReference>
<proteinExistence type="inferred from homology"/>
<accession>A0A9N9WR27</accession>
<sequence length="736" mass="82493">MENTSKVNIFLRIRPPSLWETSSPMKTYIDFDKSTKKMIILENNAYLFDRIFYSNSNNKEIFYNLESNVDHLLNGYNNCILAYGQSGAGKTFTMGLNEKDEKSLGLISLSLDSIFHKIKEKSKSATNDGEYSISVSYIEIYNEKVYDLLSEKSSDSIHTKGTKYSGSTKVPIQNSSEAKQLLLKGNKNRHVRSTLMNAASSRSHAMFTIMLTVKSDNSERSSVLHLVDLAGSEGLRKTNHSGIAQQEGVHINQGLLAVCKVVQALSSGKNLVPYRDSILTTVLQDCLNLESFFTLIACISPARKNRGETLSSIRFAQSCKNLDNKMLPEMNEFLKEKQRLDARTPLKPYMLPTTKNDKAKTPGKFGLSSLKPPLSTIKKPAVPNRCTSFITPSAKKVPMSKSRYTDLGDLADLSTFNQLAPKEAFQPPKESIDNQTFNIMNVSTSTEVDGATNSVSRFGSTSNLASLQAAPVVSFSPLMRRIEETIDNKLSIFMESFRNQTSTNIESTVVVHQQMKDAVMNGIEEVRKSLDQSVFEITSAPVCSTVERKPASPQYEPILNQARRTNRRLLTVDLTTDSSFKAVEENKENEVKVFDAFSPDCNKTIVHPTRRSTRISDMRNVMQNKSNKSVKVEEKVSRSVKRQVVKNQIVASYYGQSTENITKVTKHDHKTAIMEMLNTGSVKDLQLLPTIGAKTAYQLVSHRMVKGKFKTLNEVKKALMMKDKAWDNFLKKNLLN</sequence>
<dbReference type="Gene3D" id="1.10.150.280">
    <property type="entry name" value="AF1531-like domain"/>
    <property type="match status" value="1"/>
</dbReference>
<protein>
    <recommendedName>
        <fullName evidence="8">Kinesin-like protein</fullName>
    </recommendedName>
</protein>
<evidence type="ECO:0000256" key="2">
    <source>
        <dbReference type="ARBA" id="ARBA00022490"/>
    </source>
</evidence>
<dbReference type="InterPro" id="IPR010994">
    <property type="entry name" value="RuvA_2-like"/>
</dbReference>
<dbReference type="InterPro" id="IPR027640">
    <property type="entry name" value="Kinesin-like_fam"/>
</dbReference>
<dbReference type="GO" id="GO:0008017">
    <property type="term" value="F:microtubule binding"/>
    <property type="evidence" value="ECO:0007669"/>
    <property type="project" value="InterPro"/>
</dbReference>
<keyword evidence="8" id="KW-0493">Microtubule</keyword>
<keyword evidence="6" id="KW-0206">Cytoskeleton</keyword>
<dbReference type="InterPro" id="IPR019821">
    <property type="entry name" value="Kinesin_motor_CS"/>
</dbReference>
<dbReference type="GO" id="GO:0007018">
    <property type="term" value="P:microtubule-based movement"/>
    <property type="evidence" value="ECO:0007669"/>
    <property type="project" value="InterPro"/>
</dbReference>
<gene>
    <name evidence="10" type="ORF">CHIRRI_LOCUS5783</name>
</gene>